<sequence length="212" mass="21800">MDETKRDAGTRDAGTPGPDTQGSGTRGSSAPGGRGTQDDADTWPEGRSSAGEVTLRFGPGVPPGVAEVWRSRRPRGRPLPWRIAGGLATLGLAVLTGLAVWWLLRGGPSVQVTGVTVTAPTGVQGCGTTATVVGVIHTNGGAGDVSYRWKRSDGQNSGVFTDGMSRGRRSIRVPLRWTVQGPGALHAVATLEVVSPAGPDGTASAAFDYVCR</sequence>
<keyword evidence="2" id="KW-0812">Transmembrane</keyword>
<proteinExistence type="predicted"/>
<dbReference type="EMBL" id="BAABHF010000009">
    <property type="protein sequence ID" value="GAA4484807.1"/>
    <property type="molecule type" value="Genomic_DNA"/>
</dbReference>
<evidence type="ECO:0000313" key="4">
    <source>
        <dbReference type="Proteomes" id="UP001500503"/>
    </source>
</evidence>
<comment type="caution">
    <text evidence="3">The sequence shown here is derived from an EMBL/GenBank/DDBJ whole genome shotgun (WGS) entry which is preliminary data.</text>
</comment>
<evidence type="ECO:0000313" key="3">
    <source>
        <dbReference type="EMBL" id="GAA4484807.1"/>
    </source>
</evidence>
<feature type="region of interest" description="Disordered" evidence="1">
    <location>
        <begin position="1"/>
        <end position="59"/>
    </location>
</feature>
<keyword evidence="2" id="KW-0472">Membrane</keyword>
<gene>
    <name evidence="3" type="ORF">GCM10023191_008470</name>
</gene>
<feature type="compositionally biased region" description="Basic and acidic residues" evidence="1">
    <location>
        <begin position="1"/>
        <end position="10"/>
    </location>
</feature>
<reference evidence="4" key="1">
    <citation type="journal article" date="2019" name="Int. J. Syst. Evol. Microbiol.">
        <title>The Global Catalogue of Microorganisms (GCM) 10K type strain sequencing project: providing services to taxonomists for standard genome sequencing and annotation.</title>
        <authorList>
            <consortium name="The Broad Institute Genomics Platform"/>
            <consortium name="The Broad Institute Genome Sequencing Center for Infectious Disease"/>
            <person name="Wu L."/>
            <person name="Ma J."/>
        </authorList>
    </citation>
    <scope>NUCLEOTIDE SEQUENCE [LARGE SCALE GENOMIC DNA]</scope>
    <source>
        <strain evidence="4">JCM 17933</strain>
    </source>
</reference>
<organism evidence="3 4">
    <name type="scientific">Actinoallomurus oryzae</name>
    <dbReference type="NCBI Taxonomy" id="502180"/>
    <lineage>
        <taxon>Bacteria</taxon>
        <taxon>Bacillati</taxon>
        <taxon>Actinomycetota</taxon>
        <taxon>Actinomycetes</taxon>
        <taxon>Streptosporangiales</taxon>
        <taxon>Thermomonosporaceae</taxon>
        <taxon>Actinoallomurus</taxon>
    </lineage>
</organism>
<feature type="transmembrane region" description="Helical" evidence="2">
    <location>
        <begin position="79"/>
        <end position="104"/>
    </location>
</feature>
<evidence type="ECO:0000256" key="1">
    <source>
        <dbReference type="SAM" id="MobiDB-lite"/>
    </source>
</evidence>
<dbReference type="Proteomes" id="UP001500503">
    <property type="component" value="Unassembled WGS sequence"/>
</dbReference>
<evidence type="ECO:0008006" key="5">
    <source>
        <dbReference type="Google" id="ProtNLM"/>
    </source>
</evidence>
<keyword evidence="2" id="KW-1133">Transmembrane helix</keyword>
<protein>
    <recommendedName>
        <fullName evidence="5">Ig-like domain-containing protein</fullName>
    </recommendedName>
</protein>
<name>A0ABP8PE96_9ACTN</name>
<feature type="compositionally biased region" description="Polar residues" evidence="1">
    <location>
        <begin position="18"/>
        <end position="28"/>
    </location>
</feature>
<keyword evidence="4" id="KW-1185">Reference proteome</keyword>
<dbReference type="RefSeq" id="WP_345457651.1">
    <property type="nucleotide sequence ID" value="NZ_BAABHF010000009.1"/>
</dbReference>
<accession>A0ABP8PE96</accession>
<evidence type="ECO:0000256" key="2">
    <source>
        <dbReference type="SAM" id="Phobius"/>
    </source>
</evidence>